<feature type="binding site" evidence="12">
    <location>
        <position position="227"/>
    </location>
    <ligand>
        <name>Mg(2+)</name>
        <dbReference type="ChEBI" id="CHEBI:18420"/>
        <label>1</label>
    </ligand>
</feature>
<feature type="binding site" evidence="12">
    <location>
        <position position="226"/>
    </location>
    <ligand>
        <name>Mg(2+)</name>
        <dbReference type="ChEBI" id="CHEBI:18420"/>
        <label>2</label>
    </ligand>
</feature>
<evidence type="ECO:0000256" key="5">
    <source>
        <dbReference type="ARBA" id="ARBA00022679"/>
    </source>
</evidence>
<sequence>MDIQKAIAAVVEHQNLSAEDMQSVMTDIMTGKTTPAQIGGFLIALRMKGETVEEIAAAARVMRKLSSKVSLPIEDIVDTCGTGGDGGNLFNVSTASAFVVAAAGGKVAKHGGRSVSSKSGSADVLERAGIFLGLNAEQVCRCVEEIGLGFMFAPNHHAAMKYAVGPRKEMATRTIFNLLGPLTNPANAKRQVMGVFHQKWVRPIAEVLKALGSEHVMVVHSEDGLDEISIAAPTFVAELKDGEIKEYRISPEDFNIPLQSTDDIQAYDTDQSLSLVKSALDGKGKVNPARDIVALNAGAAIYVAGIADSLAEGVNIAEDVIGGGTAKVKMSELASFTRCFMAPNA</sequence>
<feature type="binding site" evidence="12">
    <location>
        <position position="93"/>
    </location>
    <ligand>
        <name>Mg(2+)</name>
        <dbReference type="ChEBI" id="CHEBI:18420"/>
        <label>1</label>
    </ligand>
</feature>
<dbReference type="InterPro" id="IPR035902">
    <property type="entry name" value="Nuc_phospho_transferase"/>
</dbReference>
<comment type="caution">
    <text evidence="15">The sequence shown here is derived from an EMBL/GenBank/DDBJ whole genome shotgun (WGS) entry which is preliminary data.</text>
</comment>
<dbReference type="FunFam" id="3.40.1030.10:FF:000002">
    <property type="entry name" value="Anthranilate phosphoribosyltransferase"/>
    <property type="match status" value="1"/>
</dbReference>
<evidence type="ECO:0000313" key="15">
    <source>
        <dbReference type="EMBL" id="RBO84860.1"/>
    </source>
</evidence>
<dbReference type="Proteomes" id="UP000252086">
    <property type="component" value="Unassembled WGS sequence"/>
</dbReference>
<protein>
    <recommendedName>
        <fullName evidence="12">Anthranilate phosphoribosyltransferase</fullName>
        <ecNumber evidence="12">2.4.2.18</ecNumber>
    </recommendedName>
</protein>
<accession>A0A366D493</accession>
<feature type="domain" description="Glycosyl transferase family 3" evidence="13">
    <location>
        <begin position="75"/>
        <end position="326"/>
    </location>
</feature>
<evidence type="ECO:0000256" key="10">
    <source>
        <dbReference type="ARBA" id="ARBA00052328"/>
    </source>
</evidence>
<evidence type="ECO:0000256" key="3">
    <source>
        <dbReference type="ARBA" id="ARBA00022605"/>
    </source>
</evidence>
<name>A0A366D493_9GAMM</name>
<keyword evidence="4 12" id="KW-0328">Glycosyltransferase</keyword>
<evidence type="ECO:0000256" key="1">
    <source>
        <dbReference type="ARBA" id="ARBA00004907"/>
    </source>
</evidence>
<dbReference type="SUPFAM" id="SSF47648">
    <property type="entry name" value="Nucleoside phosphorylase/phosphoribosyltransferase N-terminal domain"/>
    <property type="match status" value="1"/>
</dbReference>
<feature type="binding site" evidence="12">
    <location>
        <position position="227"/>
    </location>
    <ligand>
        <name>Mg(2+)</name>
        <dbReference type="ChEBI" id="CHEBI:18420"/>
        <label>2</label>
    </ligand>
</feature>
<dbReference type="AlphaFoldDB" id="A0A366D493"/>
<dbReference type="GO" id="GO:0004048">
    <property type="term" value="F:anthranilate phosphoribosyltransferase activity"/>
    <property type="evidence" value="ECO:0007669"/>
    <property type="project" value="UniProtKB-UniRule"/>
</dbReference>
<comment type="pathway">
    <text evidence="1 12">Amino-acid biosynthesis; L-tryptophan biosynthesis; L-tryptophan from chorismate: step 2/5.</text>
</comment>
<dbReference type="InterPro" id="IPR017459">
    <property type="entry name" value="Glycosyl_Trfase_fam3_N_dom"/>
</dbReference>
<evidence type="ECO:0000313" key="16">
    <source>
        <dbReference type="Proteomes" id="UP000252086"/>
    </source>
</evidence>
<dbReference type="EMBL" id="QNRF01000002">
    <property type="protein sequence ID" value="RBO84860.1"/>
    <property type="molecule type" value="Genomic_DNA"/>
</dbReference>
<dbReference type="SUPFAM" id="SSF52418">
    <property type="entry name" value="Nucleoside phosphorylase/phosphoribosyltransferase catalytic domain"/>
    <property type="match status" value="1"/>
</dbReference>
<proteinExistence type="inferred from homology"/>
<dbReference type="InterPro" id="IPR036320">
    <property type="entry name" value="Glycosyl_Trfase_fam3_N_dom_sf"/>
</dbReference>
<feature type="binding site" evidence="12">
    <location>
        <position position="121"/>
    </location>
    <ligand>
        <name>5-phospho-alpha-D-ribose 1-diphosphate</name>
        <dbReference type="ChEBI" id="CHEBI:58017"/>
    </ligand>
</feature>
<comment type="cofactor">
    <cofactor evidence="12">
        <name>Mg(2+)</name>
        <dbReference type="ChEBI" id="CHEBI:18420"/>
    </cofactor>
    <text evidence="12">Binds 2 magnesium ions per monomer.</text>
</comment>
<evidence type="ECO:0000256" key="12">
    <source>
        <dbReference type="HAMAP-Rule" id="MF_00211"/>
    </source>
</evidence>
<comment type="similarity">
    <text evidence="12">Belongs to the anthranilate phosphoribosyltransferase family.</text>
</comment>
<dbReference type="RefSeq" id="WP_113873492.1">
    <property type="nucleotide sequence ID" value="NZ_QNRF01000002.1"/>
</dbReference>
<feature type="binding site" evidence="12">
    <location>
        <position position="81"/>
    </location>
    <ligand>
        <name>anthranilate</name>
        <dbReference type="ChEBI" id="CHEBI:16567"/>
        <label>1</label>
    </ligand>
</feature>
<keyword evidence="8 12" id="KW-0460">Magnesium</keyword>
<evidence type="ECO:0000256" key="4">
    <source>
        <dbReference type="ARBA" id="ARBA00022676"/>
    </source>
</evidence>
<keyword evidence="7 12" id="KW-0822">Tryptophan biosynthesis</keyword>
<comment type="catalytic activity">
    <reaction evidence="10 12">
        <text>N-(5-phospho-beta-D-ribosyl)anthranilate + diphosphate = 5-phospho-alpha-D-ribose 1-diphosphate + anthranilate</text>
        <dbReference type="Rhea" id="RHEA:11768"/>
        <dbReference type="ChEBI" id="CHEBI:16567"/>
        <dbReference type="ChEBI" id="CHEBI:18277"/>
        <dbReference type="ChEBI" id="CHEBI:33019"/>
        <dbReference type="ChEBI" id="CHEBI:58017"/>
        <dbReference type="EC" id="2.4.2.18"/>
    </reaction>
</comment>
<keyword evidence="3 12" id="KW-0028">Amino-acid biosynthesis</keyword>
<dbReference type="PANTHER" id="PTHR43285:SF2">
    <property type="entry name" value="ANTHRANILATE PHOSPHORIBOSYLTRANSFERASE"/>
    <property type="match status" value="1"/>
</dbReference>
<evidence type="ECO:0000256" key="7">
    <source>
        <dbReference type="ARBA" id="ARBA00022822"/>
    </source>
</evidence>
<dbReference type="Gene3D" id="1.20.970.10">
    <property type="entry name" value="Transferase, Pyrimidine Nucleoside Phosphorylase, Chain C"/>
    <property type="match status" value="1"/>
</dbReference>
<evidence type="ECO:0000256" key="9">
    <source>
        <dbReference type="ARBA" id="ARBA00023141"/>
    </source>
</evidence>
<keyword evidence="16" id="KW-1185">Reference proteome</keyword>
<comment type="caution">
    <text evidence="12">Lacks conserved residue(s) required for the propagation of feature annotation.</text>
</comment>
<feature type="domain" description="Glycosyl transferase family 3 N-terminal" evidence="14">
    <location>
        <begin position="5"/>
        <end position="64"/>
    </location>
</feature>
<evidence type="ECO:0000256" key="6">
    <source>
        <dbReference type="ARBA" id="ARBA00022723"/>
    </source>
</evidence>
<keyword evidence="9 12" id="KW-0057">Aromatic amino acid biosynthesis</keyword>
<dbReference type="Pfam" id="PF00591">
    <property type="entry name" value="Glycos_transf_3"/>
    <property type="match status" value="1"/>
</dbReference>
<dbReference type="GO" id="GO:0000287">
    <property type="term" value="F:magnesium ion binding"/>
    <property type="evidence" value="ECO:0007669"/>
    <property type="project" value="UniProtKB-UniRule"/>
</dbReference>
<evidence type="ECO:0000256" key="8">
    <source>
        <dbReference type="ARBA" id="ARBA00022842"/>
    </source>
</evidence>
<dbReference type="UniPathway" id="UPA00035">
    <property type="reaction ID" value="UER00041"/>
</dbReference>
<feature type="binding site" evidence="12">
    <location>
        <position position="167"/>
    </location>
    <ligand>
        <name>anthranilate</name>
        <dbReference type="ChEBI" id="CHEBI:16567"/>
        <label>2</label>
    </ligand>
</feature>
<evidence type="ECO:0000259" key="13">
    <source>
        <dbReference type="Pfam" id="PF00591"/>
    </source>
</evidence>
<dbReference type="GO" id="GO:0000162">
    <property type="term" value="P:L-tryptophan biosynthetic process"/>
    <property type="evidence" value="ECO:0007669"/>
    <property type="project" value="UniProtKB-UniRule"/>
</dbReference>
<comment type="subunit">
    <text evidence="2 12">Homodimer.</text>
</comment>
<keyword evidence="5 12" id="KW-0808">Transferase</keyword>
<feature type="binding site" evidence="12">
    <location>
        <begin position="91"/>
        <end position="94"/>
    </location>
    <ligand>
        <name>5-phospho-alpha-D-ribose 1-diphosphate</name>
        <dbReference type="ChEBI" id="CHEBI:58017"/>
    </ligand>
</feature>
<dbReference type="InterPro" id="IPR005940">
    <property type="entry name" value="Anthranilate_Pribosyl_Tfrase"/>
</dbReference>
<dbReference type="GO" id="GO:0005829">
    <property type="term" value="C:cytosol"/>
    <property type="evidence" value="ECO:0007669"/>
    <property type="project" value="TreeGrafter"/>
</dbReference>
<reference evidence="15 16" key="1">
    <citation type="submission" date="2018-06" db="EMBL/GenBank/DDBJ databases">
        <title>Genomic Encyclopedia of Type Strains, Phase III (KMG-III): the genomes of soil and plant-associated and newly described type strains.</title>
        <authorList>
            <person name="Whitman W."/>
        </authorList>
    </citation>
    <scope>NUCLEOTIDE SEQUENCE [LARGE SCALE GENOMIC DNA]</scope>
    <source>
        <strain evidence="15 16">CECT 7732</strain>
    </source>
</reference>
<feature type="binding site" evidence="12">
    <location>
        <begin position="84"/>
        <end position="85"/>
    </location>
    <ligand>
        <name>5-phospho-alpha-D-ribose 1-diphosphate</name>
        <dbReference type="ChEBI" id="CHEBI:58017"/>
    </ligand>
</feature>
<evidence type="ECO:0000256" key="11">
    <source>
        <dbReference type="ARBA" id="ARBA00061188"/>
    </source>
</evidence>
<dbReference type="InterPro" id="IPR000312">
    <property type="entry name" value="Glycosyl_Trfase_fam3"/>
</dbReference>
<dbReference type="FunFam" id="1.20.970.10:FF:000006">
    <property type="entry name" value="Anthranilate phosphoribosyltransferase"/>
    <property type="match status" value="1"/>
</dbReference>
<dbReference type="HAMAP" id="MF_00211">
    <property type="entry name" value="TrpD"/>
    <property type="match status" value="1"/>
</dbReference>
<dbReference type="OrthoDB" id="9806430at2"/>
<evidence type="ECO:0000259" key="14">
    <source>
        <dbReference type="Pfam" id="PF02885"/>
    </source>
</evidence>
<dbReference type="PANTHER" id="PTHR43285">
    <property type="entry name" value="ANTHRANILATE PHOSPHORIBOSYLTRANSFERASE"/>
    <property type="match status" value="1"/>
</dbReference>
<feature type="binding site" evidence="12">
    <location>
        <position position="81"/>
    </location>
    <ligand>
        <name>5-phospho-alpha-D-ribose 1-diphosphate</name>
        <dbReference type="ChEBI" id="CHEBI:58017"/>
    </ligand>
</feature>
<comment type="similarity">
    <text evidence="11">In the C-terminal section; belongs to the anthranilate phosphoribosyltransferase family.</text>
</comment>
<keyword evidence="6 12" id="KW-0479">Metal-binding</keyword>
<feature type="binding site" evidence="12">
    <location>
        <begin position="109"/>
        <end position="117"/>
    </location>
    <ligand>
        <name>5-phospho-alpha-D-ribose 1-diphosphate</name>
        <dbReference type="ChEBI" id="CHEBI:58017"/>
    </ligand>
</feature>
<evidence type="ECO:0000256" key="2">
    <source>
        <dbReference type="ARBA" id="ARBA00011738"/>
    </source>
</evidence>
<dbReference type="EC" id="2.4.2.18" evidence="12"/>
<dbReference type="NCBIfam" id="TIGR01245">
    <property type="entry name" value="trpD"/>
    <property type="match status" value="1"/>
</dbReference>
<gene>
    <name evidence="12" type="primary">trpD</name>
    <name evidence="15" type="ORF">DFP76_102260</name>
</gene>
<organism evidence="15 16">
    <name type="scientific">Marinomonas aquiplantarum</name>
    <dbReference type="NCBI Taxonomy" id="491951"/>
    <lineage>
        <taxon>Bacteria</taxon>
        <taxon>Pseudomonadati</taxon>
        <taxon>Pseudomonadota</taxon>
        <taxon>Gammaproteobacteria</taxon>
        <taxon>Oceanospirillales</taxon>
        <taxon>Oceanospirillaceae</taxon>
        <taxon>Marinomonas</taxon>
    </lineage>
</organism>
<dbReference type="Gene3D" id="3.40.1030.10">
    <property type="entry name" value="Nucleoside phosphorylase/phosphoribosyltransferase catalytic domain"/>
    <property type="match status" value="1"/>
</dbReference>
<comment type="function">
    <text evidence="12">Catalyzes the transfer of the phosphoribosyl group of 5-phosphorylribose-1-pyrophosphate (PRPP) to anthranilate to yield N-(5'-phosphoribosyl)-anthranilate (PRA).</text>
</comment>
<dbReference type="Pfam" id="PF02885">
    <property type="entry name" value="Glycos_trans_3N"/>
    <property type="match status" value="1"/>
</dbReference>